<evidence type="ECO:0000313" key="1">
    <source>
        <dbReference type="EMBL" id="RXV75544.1"/>
    </source>
</evidence>
<reference evidence="1 2" key="1">
    <citation type="submission" date="2018-09" db="EMBL/GenBank/DDBJ databases">
        <title>Murine metabolic-syndrome-specific gut microbial biobank.</title>
        <authorList>
            <person name="Liu C."/>
        </authorList>
    </citation>
    <scope>NUCLEOTIDE SEQUENCE [LARGE SCALE GENOMIC DNA]</scope>
    <source>
        <strain evidence="1 2">C-30</strain>
    </source>
</reference>
<proteinExistence type="predicted"/>
<dbReference type="Proteomes" id="UP000289316">
    <property type="component" value="Unassembled WGS sequence"/>
</dbReference>
<dbReference type="RefSeq" id="WP_129303153.1">
    <property type="nucleotide sequence ID" value="NZ_JBCLUU010000002.1"/>
</dbReference>
<sequence length="61" mass="7506">MESWKRDVLTVLGNYCKCRSDRIHYIDFLLSRVDELDKRNFLKNYLQLELKADEEQQNRVR</sequence>
<organism evidence="1 2">
    <name type="scientific">Ligilactobacillus murinus</name>
    <dbReference type="NCBI Taxonomy" id="1622"/>
    <lineage>
        <taxon>Bacteria</taxon>
        <taxon>Bacillati</taxon>
        <taxon>Bacillota</taxon>
        <taxon>Bacilli</taxon>
        <taxon>Lactobacillales</taxon>
        <taxon>Lactobacillaceae</taxon>
        <taxon>Ligilactobacillus</taxon>
    </lineage>
</organism>
<dbReference type="OrthoDB" id="9866752at2"/>
<dbReference type="EMBL" id="QZFR01000002">
    <property type="protein sequence ID" value="RXV75544.1"/>
    <property type="molecule type" value="Genomic_DNA"/>
</dbReference>
<name>A0A4V1PTR8_9LACO</name>
<accession>A0A4V1PTR8</accession>
<dbReference type="AlphaFoldDB" id="A0A4V1PTR8"/>
<evidence type="ECO:0000313" key="2">
    <source>
        <dbReference type="Proteomes" id="UP000289316"/>
    </source>
</evidence>
<comment type="caution">
    <text evidence="1">The sequence shown here is derived from an EMBL/GenBank/DDBJ whole genome shotgun (WGS) entry which is preliminary data.</text>
</comment>
<protein>
    <submittedName>
        <fullName evidence="1">Uncharacterized protein</fullName>
    </submittedName>
</protein>
<gene>
    <name evidence="1" type="ORF">D6C19_00710</name>
</gene>